<evidence type="ECO:0000313" key="6">
    <source>
        <dbReference type="EMBL" id="KAF2429133.1"/>
    </source>
</evidence>
<dbReference type="PROSITE" id="PS50941">
    <property type="entry name" value="CHIT_BIND_I_2"/>
    <property type="match status" value="3"/>
</dbReference>
<dbReference type="GO" id="GO:0008061">
    <property type="term" value="F:chitin binding"/>
    <property type="evidence" value="ECO:0007669"/>
    <property type="project" value="UniProtKB-UniRule"/>
</dbReference>
<name>A0A9P4NPI3_9PEZI</name>
<evidence type="ECO:0000259" key="5">
    <source>
        <dbReference type="PROSITE" id="PS51782"/>
    </source>
</evidence>
<dbReference type="CDD" id="cd00118">
    <property type="entry name" value="LysM"/>
    <property type="match status" value="1"/>
</dbReference>
<sequence>MLTIFAVPTLSVTGAVVCRYTGQTSGDVNYYTCTELANRYGIPVELFFTLNPNVDRDCRTIKPNTSYCVKGFLEQPISADGKCGLEHGNTTCIGTDKLCCNRETWKCGATLQDCEAGTCYSGACRGFPSQYSTNGKCGKQSNGLLCGGKWGNCCNTDGHCGAGETFCGIGKCQSGSCTIIIPTPRLSAPKLPPTKDGVSTNGACGGSGRFKCDGSTYGDCCSSSGFCGKGISFCAQGCQRNFSSACLTTSIPSLNGECGQRKGGFSCTGGPFDGECCSSDGYCGNLDGYCRLGCQTGFGKCL</sequence>
<dbReference type="InterPro" id="IPR036779">
    <property type="entry name" value="LysM_dom_sf"/>
</dbReference>
<dbReference type="InterPro" id="IPR036861">
    <property type="entry name" value="Endochitinase-like_sf"/>
</dbReference>
<proteinExistence type="predicted"/>
<evidence type="ECO:0000256" key="1">
    <source>
        <dbReference type="ARBA" id="ARBA00022669"/>
    </source>
</evidence>
<dbReference type="Gene3D" id="3.30.60.10">
    <property type="entry name" value="Endochitinase-like"/>
    <property type="match status" value="3"/>
</dbReference>
<dbReference type="PANTHER" id="PTHR47849:SF8">
    <property type="entry name" value="LECTIN"/>
    <property type="match status" value="1"/>
</dbReference>
<dbReference type="SUPFAM" id="SSF57016">
    <property type="entry name" value="Plant lectins/antimicrobial peptides"/>
    <property type="match status" value="3"/>
</dbReference>
<feature type="domain" description="Chitin-binding type-1" evidence="4">
    <location>
        <begin position="134"/>
        <end position="179"/>
    </location>
</feature>
<evidence type="ECO:0000313" key="7">
    <source>
        <dbReference type="Proteomes" id="UP000800235"/>
    </source>
</evidence>
<accession>A0A9P4NPI3</accession>
<reference evidence="6" key="1">
    <citation type="journal article" date="2020" name="Stud. Mycol.">
        <title>101 Dothideomycetes genomes: a test case for predicting lifestyles and emergence of pathogens.</title>
        <authorList>
            <person name="Haridas S."/>
            <person name="Albert R."/>
            <person name="Binder M."/>
            <person name="Bloem J."/>
            <person name="Labutti K."/>
            <person name="Salamov A."/>
            <person name="Andreopoulos B."/>
            <person name="Baker S."/>
            <person name="Barry K."/>
            <person name="Bills G."/>
            <person name="Bluhm B."/>
            <person name="Cannon C."/>
            <person name="Castanera R."/>
            <person name="Culley D."/>
            <person name="Daum C."/>
            <person name="Ezra D."/>
            <person name="Gonzalez J."/>
            <person name="Henrissat B."/>
            <person name="Kuo A."/>
            <person name="Liang C."/>
            <person name="Lipzen A."/>
            <person name="Lutzoni F."/>
            <person name="Magnuson J."/>
            <person name="Mondo S."/>
            <person name="Nolan M."/>
            <person name="Ohm R."/>
            <person name="Pangilinan J."/>
            <person name="Park H.-J."/>
            <person name="Ramirez L."/>
            <person name="Alfaro M."/>
            <person name="Sun H."/>
            <person name="Tritt A."/>
            <person name="Yoshinaga Y."/>
            <person name="Zwiers L.-H."/>
            <person name="Turgeon B."/>
            <person name="Goodwin S."/>
            <person name="Spatafora J."/>
            <person name="Crous P."/>
            <person name="Grigoriev I."/>
        </authorList>
    </citation>
    <scope>NUCLEOTIDE SEQUENCE</scope>
    <source>
        <strain evidence="6">CBS 130266</strain>
    </source>
</reference>
<keyword evidence="1 3" id="KW-0147">Chitin-binding</keyword>
<comment type="caution">
    <text evidence="6">The sequence shown here is derived from an EMBL/GenBank/DDBJ whole genome shotgun (WGS) entry which is preliminary data.</text>
</comment>
<dbReference type="PANTHER" id="PTHR47849">
    <property type="entry name" value="CHITIN-BINDING LECTIN 1"/>
    <property type="match status" value="1"/>
</dbReference>
<dbReference type="PROSITE" id="PS51782">
    <property type="entry name" value="LYSM"/>
    <property type="match status" value="1"/>
</dbReference>
<feature type="disulfide bond" evidence="3">
    <location>
        <begin position="220"/>
        <end position="234"/>
    </location>
</feature>
<dbReference type="Gene3D" id="3.10.350.10">
    <property type="entry name" value="LysM domain"/>
    <property type="match status" value="1"/>
</dbReference>
<feature type="disulfide bond" evidence="3">
    <location>
        <begin position="153"/>
        <end position="167"/>
    </location>
</feature>
<dbReference type="AlphaFoldDB" id="A0A9P4NPI3"/>
<feature type="domain" description="Chitin-binding type-1" evidence="4">
    <location>
        <begin position="201"/>
        <end position="248"/>
    </location>
</feature>
<evidence type="ECO:0000256" key="2">
    <source>
        <dbReference type="ARBA" id="ARBA00023157"/>
    </source>
</evidence>
<keyword evidence="7" id="KW-1185">Reference proteome</keyword>
<dbReference type="Proteomes" id="UP000800235">
    <property type="component" value="Unassembled WGS sequence"/>
</dbReference>
<feature type="domain" description="LysM" evidence="5">
    <location>
        <begin position="19"/>
        <end position="69"/>
    </location>
</feature>
<dbReference type="InterPro" id="IPR018392">
    <property type="entry name" value="LysM"/>
</dbReference>
<dbReference type="OrthoDB" id="1193027at2759"/>
<evidence type="ECO:0000256" key="3">
    <source>
        <dbReference type="PROSITE-ProRule" id="PRU00261"/>
    </source>
</evidence>
<comment type="caution">
    <text evidence="3">Lacks conserved residue(s) required for the propagation of feature annotation.</text>
</comment>
<protein>
    <recommendedName>
        <fullName evidence="8">Carbohydrate-binding module family 18 protein</fullName>
    </recommendedName>
</protein>
<feature type="domain" description="Chitin-binding type-1" evidence="4">
    <location>
        <begin position="255"/>
        <end position="302"/>
    </location>
</feature>
<keyword evidence="2 3" id="KW-1015">Disulfide bond</keyword>
<organism evidence="6 7">
    <name type="scientific">Tothia fuscella</name>
    <dbReference type="NCBI Taxonomy" id="1048955"/>
    <lineage>
        <taxon>Eukaryota</taxon>
        <taxon>Fungi</taxon>
        <taxon>Dikarya</taxon>
        <taxon>Ascomycota</taxon>
        <taxon>Pezizomycotina</taxon>
        <taxon>Dothideomycetes</taxon>
        <taxon>Pleosporomycetidae</taxon>
        <taxon>Venturiales</taxon>
        <taxon>Cylindrosympodiaceae</taxon>
        <taxon>Tothia</taxon>
    </lineage>
</organism>
<evidence type="ECO:0008006" key="8">
    <source>
        <dbReference type="Google" id="ProtNLM"/>
    </source>
</evidence>
<dbReference type="SMART" id="SM00270">
    <property type="entry name" value="ChtBD1"/>
    <property type="match status" value="3"/>
</dbReference>
<feature type="disulfide bond" evidence="3">
    <location>
        <begin position="276"/>
        <end position="290"/>
    </location>
</feature>
<dbReference type="InterPro" id="IPR001002">
    <property type="entry name" value="Chitin-bd_1"/>
</dbReference>
<evidence type="ECO:0000259" key="4">
    <source>
        <dbReference type="PROSITE" id="PS50941"/>
    </source>
</evidence>
<gene>
    <name evidence="6" type="ORF">EJ08DRAFT_650705</name>
</gene>
<dbReference type="EMBL" id="MU007050">
    <property type="protein sequence ID" value="KAF2429133.1"/>
    <property type="molecule type" value="Genomic_DNA"/>
</dbReference>